<comment type="caution">
    <text evidence="2">The sequence shown here is derived from an EMBL/GenBank/DDBJ whole genome shotgun (WGS) entry which is preliminary data.</text>
</comment>
<dbReference type="InterPro" id="IPR023213">
    <property type="entry name" value="CAT-like_dom_sf"/>
</dbReference>
<reference evidence="3" key="2">
    <citation type="submission" date="2019-06" db="EMBL/GenBank/DDBJ databases">
        <title>Co-occurence of chitin degradation, pigmentation and bioactivity in marine Pseudoalteromonas.</title>
        <authorList>
            <person name="Sonnenschein E.C."/>
            <person name="Bech P.K."/>
        </authorList>
    </citation>
    <scope>NUCLEOTIDE SEQUENCE [LARGE SCALE GENOMIC DNA]</scope>
    <source>
        <strain evidence="3">S2897</strain>
    </source>
</reference>
<evidence type="ECO:0000259" key="1">
    <source>
        <dbReference type="Pfam" id="PF00668"/>
    </source>
</evidence>
<evidence type="ECO:0000313" key="2">
    <source>
        <dbReference type="EMBL" id="TMP64919.1"/>
    </source>
</evidence>
<organism evidence="2 3">
    <name type="scientific">Pseudoalteromonas ruthenica</name>
    <dbReference type="NCBI Taxonomy" id="151081"/>
    <lineage>
        <taxon>Bacteria</taxon>
        <taxon>Pseudomonadati</taxon>
        <taxon>Pseudomonadota</taxon>
        <taxon>Gammaproteobacteria</taxon>
        <taxon>Alteromonadales</taxon>
        <taxon>Pseudoalteromonadaceae</taxon>
        <taxon>Pseudoalteromonas</taxon>
    </lineage>
</organism>
<dbReference type="GO" id="GO:0003824">
    <property type="term" value="F:catalytic activity"/>
    <property type="evidence" value="ECO:0007669"/>
    <property type="project" value="InterPro"/>
</dbReference>
<dbReference type="Gene3D" id="3.30.559.10">
    <property type="entry name" value="Chloramphenicol acetyltransferase-like domain"/>
    <property type="match status" value="1"/>
</dbReference>
<feature type="domain" description="Condensation" evidence="1">
    <location>
        <begin position="2"/>
        <end position="72"/>
    </location>
</feature>
<name>A0A5S3XYR8_9GAMM</name>
<dbReference type="AlphaFoldDB" id="A0A5S3XYR8"/>
<gene>
    <name evidence="2" type="ORF">CWC05_24265</name>
</gene>
<dbReference type="Pfam" id="PF00668">
    <property type="entry name" value="Condensation"/>
    <property type="match status" value="1"/>
</dbReference>
<reference evidence="2 3" key="1">
    <citation type="submission" date="2017-12" db="EMBL/GenBank/DDBJ databases">
        <authorList>
            <person name="Paulsen S."/>
            <person name="Gram L.K."/>
        </authorList>
    </citation>
    <scope>NUCLEOTIDE SEQUENCE [LARGE SCALE GENOMIC DNA]</scope>
    <source>
        <strain evidence="2 3">S2897</strain>
    </source>
</reference>
<feature type="non-terminal residue" evidence="2">
    <location>
        <position position="73"/>
    </location>
</feature>
<protein>
    <recommendedName>
        <fullName evidence="1">Condensation domain-containing protein</fullName>
    </recommendedName>
</protein>
<feature type="non-terminal residue" evidence="2">
    <location>
        <position position="1"/>
    </location>
</feature>
<evidence type="ECO:0000313" key="3">
    <source>
        <dbReference type="Proteomes" id="UP000305874"/>
    </source>
</evidence>
<sequence length="73" mass="8396">SILNDCLNDIIRRHDIFRTVYLNDGDEPYQSVLEHDVFTMSEIDLSTLAPEQQEVQLAQLKQQEALCPFSLST</sequence>
<dbReference type="InterPro" id="IPR001242">
    <property type="entry name" value="Condensation_dom"/>
</dbReference>
<dbReference type="SUPFAM" id="SSF52777">
    <property type="entry name" value="CoA-dependent acyltransferases"/>
    <property type="match status" value="1"/>
</dbReference>
<proteinExistence type="predicted"/>
<dbReference type="EMBL" id="PNCG01001166">
    <property type="protein sequence ID" value="TMP64919.1"/>
    <property type="molecule type" value="Genomic_DNA"/>
</dbReference>
<dbReference type="Proteomes" id="UP000305874">
    <property type="component" value="Unassembled WGS sequence"/>
</dbReference>
<accession>A0A5S3XYR8</accession>